<evidence type="ECO:0000256" key="1">
    <source>
        <dbReference type="ARBA" id="ARBA00008857"/>
    </source>
</evidence>
<dbReference type="InterPro" id="IPR010998">
    <property type="entry name" value="Integrase_recombinase_N"/>
</dbReference>
<dbReference type="Pfam" id="PF17293">
    <property type="entry name" value="Arm-DNA-bind_5"/>
    <property type="match status" value="1"/>
</dbReference>
<sequence length="368" mass="43085">MKYNFYLKNTPDKNGNCPIYINIRLNKQRIRIPSEIKVQPKHWDKKKRKVVDSDFASDYNLILKQIESKITNIAIQYRLSETPLTPEKLIEHLRNAPPNFDLVQFFEHILNIQDLSKSTIIKHKGIFQKLKKSRISSFFPDINIMWFDKYRAYLRSIGNNSSTINTNISIIKKYLKLAKDYGIKLYVNLDYIKVGATAGRIIWLNESEIEKLKEYYFSSYIPDYLKMTLGYFLFSCYTGMRISDVLKTKRIDLENNIINFISTKTKKEQIIGINESCRSIINHYPDLFISKKSEVNINLQLKEIAKFLSIKKNITFHVARHTFATNYLLKGGKVENLQKLLGHSKITTTMKYVHIIDEEAAMTVNLLD</sequence>
<keyword evidence="3" id="KW-0233">DNA recombination</keyword>
<evidence type="ECO:0000256" key="2">
    <source>
        <dbReference type="ARBA" id="ARBA00023125"/>
    </source>
</evidence>
<dbReference type="CDD" id="cd01185">
    <property type="entry name" value="INTN1_C_like"/>
    <property type="match status" value="1"/>
</dbReference>
<dbReference type="Pfam" id="PF13102">
    <property type="entry name" value="Phage_int_SAM_5"/>
    <property type="match status" value="1"/>
</dbReference>
<dbReference type="InterPro" id="IPR002104">
    <property type="entry name" value="Integrase_catalytic"/>
</dbReference>
<dbReference type="InterPro" id="IPR035386">
    <property type="entry name" value="Arm-DNA-bind_5"/>
</dbReference>
<accession>A0A1S7DUF5</accession>
<dbReference type="PANTHER" id="PTHR30349">
    <property type="entry name" value="PHAGE INTEGRASE-RELATED"/>
    <property type="match status" value="1"/>
</dbReference>
<reference evidence="5 6" key="1">
    <citation type="submission" date="2015-06" db="EMBL/GenBank/DDBJ databases">
        <title>R. anatipestifer strain HXb2 is the most virulent strain so far, and the genome sequence would help us uncover the pathogenesis.</title>
        <authorList>
            <person name="Hu Q."/>
            <person name="Qi J."/>
            <person name="Bo H."/>
            <person name="Liu G."/>
            <person name="Tao M."/>
            <person name="Ding Y."/>
            <person name="Xue Y."/>
        </authorList>
    </citation>
    <scope>NUCLEOTIDE SEQUENCE [LARGE SCALE GENOMIC DNA]</scope>
    <source>
        <strain evidence="5 6">HXb2</strain>
    </source>
</reference>
<dbReference type="GO" id="GO:0006310">
    <property type="term" value="P:DNA recombination"/>
    <property type="evidence" value="ECO:0007669"/>
    <property type="project" value="UniProtKB-KW"/>
</dbReference>
<dbReference type="InterPro" id="IPR050090">
    <property type="entry name" value="Tyrosine_recombinase_XerCD"/>
</dbReference>
<evidence type="ECO:0000256" key="3">
    <source>
        <dbReference type="ARBA" id="ARBA00023172"/>
    </source>
</evidence>
<dbReference type="InterPro" id="IPR025269">
    <property type="entry name" value="SAM-like_dom"/>
</dbReference>
<evidence type="ECO:0000313" key="6">
    <source>
        <dbReference type="Proteomes" id="UP000189883"/>
    </source>
</evidence>
<proteinExistence type="inferred from homology"/>
<evidence type="ECO:0000259" key="4">
    <source>
        <dbReference type="PROSITE" id="PS51898"/>
    </source>
</evidence>
<dbReference type="Proteomes" id="UP000189883">
    <property type="component" value="Chromosome"/>
</dbReference>
<dbReference type="AlphaFoldDB" id="A0A1S7DUF5"/>
<dbReference type="PANTHER" id="PTHR30349:SF41">
    <property type="entry name" value="INTEGRASE_RECOMBINASE PROTEIN MJ0367-RELATED"/>
    <property type="match status" value="1"/>
</dbReference>
<evidence type="ECO:0000313" key="5">
    <source>
        <dbReference type="EMBL" id="AQY22698.1"/>
    </source>
</evidence>
<name>A0A1S7DUF5_RIEAN</name>
<protein>
    <submittedName>
        <fullName evidence="5">Tyrosine recombinase XerD</fullName>
    </submittedName>
</protein>
<gene>
    <name evidence="5" type="primary">xerD</name>
    <name evidence="5" type="ORF">AB406_1756</name>
</gene>
<dbReference type="InterPro" id="IPR011010">
    <property type="entry name" value="DNA_brk_join_enz"/>
</dbReference>
<dbReference type="Gene3D" id="1.10.443.10">
    <property type="entry name" value="Intergrase catalytic core"/>
    <property type="match status" value="1"/>
</dbReference>
<dbReference type="InterPro" id="IPR013762">
    <property type="entry name" value="Integrase-like_cat_sf"/>
</dbReference>
<dbReference type="PROSITE" id="PS51898">
    <property type="entry name" value="TYR_RECOMBINASE"/>
    <property type="match status" value="1"/>
</dbReference>
<dbReference type="EMBL" id="CP011859">
    <property type="protein sequence ID" value="AQY22698.1"/>
    <property type="molecule type" value="Genomic_DNA"/>
</dbReference>
<dbReference type="GO" id="GO:0015074">
    <property type="term" value="P:DNA integration"/>
    <property type="evidence" value="ECO:0007669"/>
    <property type="project" value="InterPro"/>
</dbReference>
<dbReference type="GO" id="GO:0003677">
    <property type="term" value="F:DNA binding"/>
    <property type="evidence" value="ECO:0007669"/>
    <property type="project" value="UniProtKB-KW"/>
</dbReference>
<dbReference type="SUPFAM" id="SSF56349">
    <property type="entry name" value="DNA breaking-rejoining enzymes"/>
    <property type="match status" value="1"/>
</dbReference>
<feature type="domain" description="Tyr recombinase" evidence="4">
    <location>
        <begin position="199"/>
        <end position="365"/>
    </location>
</feature>
<dbReference type="Gene3D" id="1.10.150.130">
    <property type="match status" value="1"/>
</dbReference>
<keyword evidence="2" id="KW-0238">DNA-binding</keyword>
<organism evidence="5 6">
    <name type="scientific">Riemerella anatipestifer</name>
    <name type="common">Moraxella anatipestifer</name>
    <dbReference type="NCBI Taxonomy" id="34085"/>
    <lineage>
        <taxon>Bacteria</taxon>
        <taxon>Pseudomonadati</taxon>
        <taxon>Bacteroidota</taxon>
        <taxon>Flavobacteriia</taxon>
        <taxon>Flavobacteriales</taxon>
        <taxon>Weeksellaceae</taxon>
        <taxon>Riemerella</taxon>
    </lineage>
</organism>
<dbReference type="Pfam" id="PF00589">
    <property type="entry name" value="Phage_integrase"/>
    <property type="match status" value="1"/>
</dbReference>
<comment type="similarity">
    <text evidence="1">Belongs to the 'phage' integrase family.</text>
</comment>